<sequence>MKWTRLSLAVIAAPLLVQPAGAAVGDGSFGIWRNPQNSVHVRAERCGKYMCGTVVWANDKAKADARRGGTAELIGLQLFREFRLDKKGEWRGKVHVPDIGKTLSGTISVVDENTLVGTGCLIGRVGCKSQTWTRLP</sequence>
<feature type="signal peptide" evidence="1">
    <location>
        <begin position="1"/>
        <end position="22"/>
    </location>
</feature>
<reference evidence="3 4" key="1">
    <citation type="submission" date="2019-01" db="EMBL/GenBank/DDBJ databases">
        <authorList>
            <person name="Chen W.-M."/>
        </authorList>
    </citation>
    <scope>NUCLEOTIDE SEQUENCE [LARGE SCALE GENOMIC DNA]</scope>
    <source>
        <strain evidence="3 4">CCP-7</strain>
    </source>
</reference>
<evidence type="ECO:0000259" key="2">
    <source>
        <dbReference type="Pfam" id="PF09917"/>
    </source>
</evidence>
<dbReference type="EMBL" id="SACN01000001">
    <property type="protein sequence ID" value="RVT94114.1"/>
    <property type="molecule type" value="Genomic_DNA"/>
</dbReference>
<feature type="domain" description="DUF2147" evidence="2">
    <location>
        <begin position="30"/>
        <end position="134"/>
    </location>
</feature>
<dbReference type="AlphaFoldDB" id="A0A437M9D3"/>
<evidence type="ECO:0000313" key="4">
    <source>
        <dbReference type="Proteomes" id="UP000282971"/>
    </source>
</evidence>
<keyword evidence="4" id="KW-1185">Reference proteome</keyword>
<accession>A0A437M9D3</accession>
<dbReference type="Pfam" id="PF09917">
    <property type="entry name" value="DUF2147"/>
    <property type="match status" value="1"/>
</dbReference>
<feature type="chain" id="PRO_5018995597" evidence="1">
    <location>
        <begin position="23"/>
        <end position="136"/>
    </location>
</feature>
<comment type="caution">
    <text evidence="3">The sequence shown here is derived from an EMBL/GenBank/DDBJ whole genome shotgun (WGS) entry which is preliminary data.</text>
</comment>
<dbReference type="Proteomes" id="UP000282971">
    <property type="component" value="Unassembled WGS sequence"/>
</dbReference>
<dbReference type="OrthoDB" id="9811671at2"/>
<dbReference type="InterPro" id="IPR019223">
    <property type="entry name" value="DUF2147"/>
</dbReference>
<proteinExistence type="predicted"/>
<protein>
    <submittedName>
        <fullName evidence="3">DUF2147 domain-containing protein</fullName>
    </submittedName>
</protein>
<dbReference type="Gene3D" id="2.40.128.520">
    <property type="match status" value="1"/>
</dbReference>
<dbReference type="RefSeq" id="WP_127743295.1">
    <property type="nucleotide sequence ID" value="NZ_SACN01000001.1"/>
</dbReference>
<dbReference type="PANTHER" id="PTHR36919">
    <property type="entry name" value="BLR1215 PROTEIN"/>
    <property type="match status" value="1"/>
</dbReference>
<evidence type="ECO:0000313" key="3">
    <source>
        <dbReference type="EMBL" id="RVT94114.1"/>
    </source>
</evidence>
<evidence type="ECO:0000256" key="1">
    <source>
        <dbReference type="SAM" id="SignalP"/>
    </source>
</evidence>
<gene>
    <name evidence="3" type="ORF">EOD43_09750</name>
</gene>
<keyword evidence="1" id="KW-0732">Signal</keyword>
<organism evidence="3 4">
    <name type="scientific">Sphingomonas crocodyli</name>
    <dbReference type="NCBI Taxonomy" id="1979270"/>
    <lineage>
        <taxon>Bacteria</taxon>
        <taxon>Pseudomonadati</taxon>
        <taxon>Pseudomonadota</taxon>
        <taxon>Alphaproteobacteria</taxon>
        <taxon>Sphingomonadales</taxon>
        <taxon>Sphingomonadaceae</taxon>
        <taxon>Sphingomonas</taxon>
    </lineage>
</organism>
<name>A0A437M9D3_9SPHN</name>
<dbReference type="PANTHER" id="PTHR36919:SF2">
    <property type="entry name" value="BLL6627 PROTEIN"/>
    <property type="match status" value="1"/>
</dbReference>